<dbReference type="EMBL" id="JABAIL010000001">
    <property type="protein sequence ID" value="NLR90367.1"/>
    <property type="molecule type" value="Genomic_DNA"/>
</dbReference>
<reference evidence="1 2" key="1">
    <citation type="submission" date="2020-04" db="EMBL/GenBank/DDBJ databases">
        <title>Flammeovirga sp. SR4, a novel species isolated from seawater.</title>
        <authorList>
            <person name="Wang X."/>
        </authorList>
    </citation>
    <scope>NUCLEOTIDE SEQUENCE [LARGE SCALE GENOMIC DNA]</scope>
    <source>
        <strain evidence="1 2">SR4</strain>
    </source>
</reference>
<accession>A0A7X8SHR4</accession>
<sequence>MMTKLYYYLLGLLLIISVQSCKEKEINDPTNPQINLEEEVEAFRGETMQIQAVVTHEMGVKAVRLYQPDWSLDRTINLEEEGSPKEFNLDYMFAVPTDAADEVTIEITATSVGDNTTTASQKVMTKASESMYLMAHNLEGRDANWGDPSTAIKMEKSSDNPNEYSTVVTFMSGGGSDAWGSVLAIIGQTTGVLPFNAVVDFENVPEKYKDSEWWGSDNNYVQESNYPGYVKFDDEAGTMEFDMVTQEDASTPIVEEPGFYNLHPLAFYDNGGKYEVKFNKETMKLTISLTEAVEPPVEADMYIVGGGFPESGQWWDPSNGIPMTTTEEGVYTKTNIEIEAGAEMKFVGQRDWSPDNFGWIAQNEEENNTTDETRAMHNDQGSIPYLFEEAGYYDIVFNKNNLTVTITKVGDVAPPEFPIAEELYIIAGGTQELEDGSWYDPSQALQMNKVADGIFDVTLNFNDLSEDDWGVYFSFVGQTDAYTPINFGLTGGNDDPTDNEVFDLTKPIEDLNYENIDSKQSFVYYYNKPGEYKITVNINDQTVSVVSTTVETYYLMGHNLDGSSANWGDPSTAILMTQSESNANLFSTTVTFMADGGNDAWGSVLAVIGQNTAVTPFNAVLDIASVDQSHYDTDSWWNGNTYEQGNNYPGYVVYDNSSDEMIFDLVTDAAATTPIVQEPEFYNLQPLAFYNSPGTYVVTFDKASMTLTLELQ</sequence>
<gene>
    <name evidence="1" type="ORF">HGP29_04080</name>
</gene>
<dbReference type="RefSeq" id="WP_168881069.1">
    <property type="nucleotide sequence ID" value="NZ_JABAIL010000001.1"/>
</dbReference>
<dbReference type="Proteomes" id="UP000585050">
    <property type="component" value="Unassembled WGS sequence"/>
</dbReference>
<dbReference type="Gene3D" id="2.60.40.3620">
    <property type="match status" value="1"/>
</dbReference>
<protein>
    <submittedName>
        <fullName evidence="1">SusF/SusE family outer membrane protein</fullName>
    </submittedName>
</protein>
<evidence type="ECO:0000313" key="1">
    <source>
        <dbReference type="EMBL" id="NLR90367.1"/>
    </source>
</evidence>
<dbReference type="AlphaFoldDB" id="A0A7X8SHR4"/>
<keyword evidence="2" id="KW-1185">Reference proteome</keyword>
<evidence type="ECO:0000313" key="2">
    <source>
        <dbReference type="Proteomes" id="UP000585050"/>
    </source>
</evidence>
<comment type="caution">
    <text evidence="1">The sequence shown here is derived from an EMBL/GenBank/DDBJ whole genome shotgun (WGS) entry which is preliminary data.</text>
</comment>
<dbReference type="PROSITE" id="PS51257">
    <property type="entry name" value="PROKAR_LIPOPROTEIN"/>
    <property type="match status" value="1"/>
</dbReference>
<name>A0A7X8SHR4_9BACT</name>
<proteinExistence type="predicted"/>
<organism evidence="1 2">
    <name type="scientific">Flammeovirga agarivorans</name>
    <dbReference type="NCBI Taxonomy" id="2726742"/>
    <lineage>
        <taxon>Bacteria</taxon>
        <taxon>Pseudomonadati</taxon>
        <taxon>Bacteroidota</taxon>
        <taxon>Cytophagia</taxon>
        <taxon>Cytophagales</taxon>
        <taxon>Flammeovirgaceae</taxon>
        <taxon>Flammeovirga</taxon>
    </lineage>
</organism>